<dbReference type="AlphaFoldDB" id="A0A1M5WWL6"/>
<accession>A0A1M5WWL6</accession>
<evidence type="ECO:0000313" key="2">
    <source>
        <dbReference type="EMBL" id="SHH91708.1"/>
    </source>
</evidence>
<dbReference type="STRING" id="1195760.SAMN05444281_2699"/>
<protein>
    <recommendedName>
        <fullName evidence="4">Por secretion system C-terminal sorting domain-containing protein</fullName>
    </recommendedName>
</protein>
<dbReference type="Proteomes" id="UP000184109">
    <property type="component" value="Unassembled WGS sequence"/>
</dbReference>
<evidence type="ECO:0008006" key="4">
    <source>
        <dbReference type="Google" id="ProtNLM"/>
    </source>
</evidence>
<organism evidence="2 3">
    <name type="scientific">Wenyingzhuangia marina</name>
    <dbReference type="NCBI Taxonomy" id="1195760"/>
    <lineage>
        <taxon>Bacteria</taxon>
        <taxon>Pseudomonadati</taxon>
        <taxon>Bacteroidota</taxon>
        <taxon>Flavobacteriia</taxon>
        <taxon>Flavobacteriales</taxon>
        <taxon>Flavobacteriaceae</taxon>
        <taxon>Wenyingzhuangia</taxon>
    </lineage>
</organism>
<feature type="signal peptide" evidence="1">
    <location>
        <begin position="1"/>
        <end position="18"/>
    </location>
</feature>
<evidence type="ECO:0000256" key="1">
    <source>
        <dbReference type="SAM" id="SignalP"/>
    </source>
</evidence>
<dbReference type="Gene3D" id="2.60.40.10">
    <property type="entry name" value="Immunoglobulins"/>
    <property type="match status" value="1"/>
</dbReference>
<feature type="chain" id="PRO_5012477536" description="Por secretion system C-terminal sorting domain-containing protein" evidence="1">
    <location>
        <begin position="19"/>
        <end position="395"/>
    </location>
</feature>
<dbReference type="InterPro" id="IPR008964">
    <property type="entry name" value="Invasin/intimin_cell_adhesion"/>
</dbReference>
<proteinExistence type="predicted"/>
<keyword evidence="3" id="KW-1185">Reference proteome</keyword>
<dbReference type="OrthoDB" id="980944at2"/>
<reference evidence="3" key="1">
    <citation type="submission" date="2016-11" db="EMBL/GenBank/DDBJ databases">
        <authorList>
            <person name="Varghese N."/>
            <person name="Submissions S."/>
        </authorList>
    </citation>
    <scope>NUCLEOTIDE SEQUENCE [LARGE SCALE GENOMIC DNA]</scope>
    <source>
        <strain evidence="3">DSM 100572</strain>
    </source>
</reference>
<gene>
    <name evidence="2" type="ORF">SAMN05444281_2699</name>
</gene>
<dbReference type="SUPFAM" id="SSF49373">
    <property type="entry name" value="Invasin/intimin cell-adhesion fragments"/>
    <property type="match status" value="1"/>
</dbReference>
<sequence>MKKLISHIIFFIFLCANAQQNKMQLLTAKTAFTAGDEICLEFSKTTDSIPDLYCSASYGNIIVSPQLKNNKINYIIPNFISQKTGYVHWQLTGAFQNIKGKFYIHPTQKVNNIETYLGPPSIEVGEIDYAMLVVIPLDNFNNPVAKNTPVIVHKKHLDNLEETTIPFNGMIAHKIIYSNKKAGRTFISSECLSETSKEYTLEIVPASPTNFNIYYDRVHDYGDGNQITKFSTSMIKDRYDNMVADGTSVTFRILNDKGMFLQTFGTTINGVATAQMVHPDHADTWNVMAFVDGFSNSNSITLTYKNAVKDFNIHFDKNTKHLVVGPFKSFMKQTLPDGLMVELELYENGKIIQNIHLQTENGCAVFDLHAFLKKDKTYKIKIKAAQISKQLEIKI</sequence>
<dbReference type="EMBL" id="FQXQ01000007">
    <property type="protein sequence ID" value="SHH91708.1"/>
    <property type="molecule type" value="Genomic_DNA"/>
</dbReference>
<name>A0A1M5WWL6_9FLAO</name>
<dbReference type="InterPro" id="IPR013783">
    <property type="entry name" value="Ig-like_fold"/>
</dbReference>
<dbReference type="RefSeq" id="WP_073122418.1">
    <property type="nucleotide sequence ID" value="NZ_BMEN01000007.1"/>
</dbReference>
<evidence type="ECO:0000313" key="3">
    <source>
        <dbReference type="Proteomes" id="UP000184109"/>
    </source>
</evidence>
<keyword evidence="1" id="KW-0732">Signal</keyword>